<accession>A0ABN7XIE4</accession>
<organism evidence="1 2">
    <name type="scientific">Gigaspora margarita</name>
    <dbReference type="NCBI Taxonomy" id="4874"/>
    <lineage>
        <taxon>Eukaryota</taxon>
        <taxon>Fungi</taxon>
        <taxon>Fungi incertae sedis</taxon>
        <taxon>Mucoromycota</taxon>
        <taxon>Glomeromycotina</taxon>
        <taxon>Glomeromycetes</taxon>
        <taxon>Diversisporales</taxon>
        <taxon>Gigasporaceae</taxon>
        <taxon>Gigaspora</taxon>
    </lineage>
</organism>
<gene>
    <name evidence="1" type="ORF">GMARGA_LOCUS42765</name>
</gene>
<sequence length="49" mass="5911">GTISKRSCGNEKSEVWEYFKKIENTGMTWSLWQHLESAHWVQYVLTEEY</sequence>
<dbReference type="Proteomes" id="UP000789901">
    <property type="component" value="Unassembled WGS sequence"/>
</dbReference>
<dbReference type="EMBL" id="CAJVQB010131233">
    <property type="protein sequence ID" value="CAG8853944.1"/>
    <property type="molecule type" value="Genomic_DNA"/>
</dbReference>
<proteinExistence type="predicted"/>
<evidence type="ECO:0000313" key="2">
    <source>
        <dbReference type="Proteomes" id="UP000789901"/>
    </source>
</evidence>
<feature type="non-terminal residue" evidence="1">
    <location>
        <position position="1"/>
    </location>
</feature>
<reference evidence="1 2" key="1">
    <citation type="submission" date="2021-06" db="EMBL/GenBank/DDBJ databases">
        <authorList>
            <person name="Kallberg Y."/>
            <person name="Tangrot J."/>
            <person name="Rosling A."/>
        </authorList>
    </citation>
    <scope>NUCLEOTIDE SEQUENCE [LARGE SCALE GENOMIC DNA]</scope>
    <source>
        <strain evidence="1 2">120-4 pot B 10/14</strain>
    </source>
</reference>
<keyword evidence="2" id="KW-1185">Reference proteome</keyword>
<evidence type="ECO:0000313" key="1">
    <source>
        <dbReference type="EMBL" id="CAG8853944.1"/>
    </source>
</evidence>
<name>A0ABN7XIE4_GIGMA</name>
<protein>
    <submittedName>
        <fullName evidence="1">34046_t:CDS:1</fullName>
    </submittedName>
</protein>
<feature type="non-terminal residue" evidence="1">
    <location>
        <position position="49"/>
    </location>
</feature>
<comment type="caution">
    <text evidence="1">The sequence shown here is derived from an EMBL/GenBank/DDBJ whole genome shotgun (WGS) entry which is preliminary data.</text>
</comment>